<dbReference type="Gene3D" id="3.90.25.10">
    <property type="entry name" value="UDP-galactose 4-epimerase, domain 1"/>
    <property type="match status" value="1"/>
</dbReference>
<feature type="domain" description="NAD(P)-binding" evidence="1">
    <location>
        <begin position="12"/>
        <end position="325"/>
    </location>
</feature>
<reference evidence="2 3" key="1">
    <citation type="submission" date="2017-10" db="EMBL/GenBank/DDBJ databases">
        <title>Novel microbial diversity and functional potential in the marine mammal oral microbiome.</title>
        <authorList>
            <person name="Dudek N.K."/>
            <person name="Sun C.L."/>
            <person name="Burstein D."/>
            <person name="Kantor R.S."/>
            <person name="Aliaga Goltsman D.S."/>
            <person name="Bik E.M."/>
            <person name="Thomas B.C."/>
            <person name="Banfield J.F."/>
            <person name="Relman D.A."/>
        </authorList>
    </citation>
    <scope>NUCLEOTIDE SEQUENCE [LARGE SCALE GENOMIC DNA]</scope>
    <source>
        <strain evidence="2">DOLJORAL78_47_202</strain>
    </source>
</reference>
<gene>
    <name evidence="2" type="primary">rfbG</name>
    <name evidence="2" type="ORF">CSA25_04140</name>
</gene>
<sequence length="354" mass="40612">MFKGCYKNKKVLITGHTGFKGSWLALWLSTLSADIIGYSLTPPTEPNHFRLLNMELISLTGDIRDLENLKQIFKAYQPEIIFHLAAQAIVKDSYKDPVTTFSSNVMGTVNILEAARGIDSVKAIINVTSDKCYENKEWAWGYREIDPMGGYDPYSASKGCTEILTRCWQKTFFNSEEYCKTHQTLLASTRAGNVIGGGDWAPHRLIPDIVRAIHQHEKVKIRNPHSIRPWQHVLEPLSGYLLLGQKLLEGEKDFAQAWNFGPSFEENITVEEVVQTMKHIWPEMEYERAQIQDQSHEAGILKLDTSKARQHLKWKPVWDCSQAIQYTAEWYKEFYNNGSILSFDQLEAYKAMLD</sequence>
<dbReference type="CDD" id="cd05252">
    <property type="entry name" value="CDP_GD_SDR_e"/>
    <property type="match status" value="1"/>
</dbReference>
<dbReference type="PANTHER" id="PTHR43000">
    <property type="entry name" value="DTDP-D-GLUCOSE 4,6-DEHYDRATASE-RELATED"/>
    <property type="match status" value="1"/>
</dbReference>
<evidence type="ECO:0000313" key="2">
    <source>
        <dbReference type="EMBL" id="PIE62658.1"/>
    </source>
</evidence>
<dbReference type="EMBL" id="PDTI01000035">
    <property type="protein sequence ID" value="PIE62658.1"/>
    <property type="molecule type" value="Genomic_DNA"/>
</dbReference>
<dbReference type="AlphaFoldDB" id="A0A2G6MRE0"/>
<dbReference type="Proteomes" id="UP000231203">
    <property type="component" value="Unassembled WGS sequence"/>
</dbReference>
<evidence type="ECO:0000313" key="3">
    <source>
        <dbReference type="Proteomes" id="UP000231203"/>
    </source>
</evidence>
<name>A0A2G6MRE0_9BACT</name>
<evidence type="ECO:0000259" key="1">
    <source>
        <dbReference type="Pfam" id="PF16363"/>
    </source>
</evidence>
<accession>A0A2G6MRE0</accession>
<dbReference type="InterPro" id="IPR016040">
    <property type="entry name" value="NAD(P)-bd_dom"/>
</dbReference>
<dbReference type="Gene3D" id="3.40.50.720">
    <property type="entry name" value="NAD(P)-binding Rossmann-like Domain"/>
    <property type="match status" value="1"/>
</dbReference>
<dbReference type="SUPFAM" id="SSF51735">
    <property type="entry name" value="NAD(P)-binding Rossmann-fold domains"/>
    <property type="match status" value="1"/>
</dbReference>
<dbReference type="InterPro" id="IPR013445">
    <property type="entry name" value="CDP_4_6_deHydtase"/>
</dbReference>
<dbReference type="InterPro" id="IPR036291">
    <property type="entry name" value="NAD(P)-bd_dom_sf"/>
</dbReference>
<organism evidence="2 3">
    <name type="scientific">Desulfobacter postgatei</name>
    <dbReference type="NCBI Taxonomy" id="2293"/>
    <lineage>
        <taxon>Bacteria</taxon>
        <taxon>Pseudomonadati</taxon>
        <taxon>Thermodesulfobacteriota</taxon>
        <taxon>Desulfobacteria</taxon>
        <taxon>Desulfobacterales</taxon>
        <taxon>Desulfobacteraceae</taxon>
        <taxon>Desulfobacter</taxon>
    </lineage>
</organism>
<comment type="caution">
    <text evidence="2">The sequence shown here is derived from an EMBL/GenBank/DDBJ whole genome shotgun (WGS) entry which is preliminary data.</text>
</comment>
<proteinExistence type="predicted"/>
<protein>
    <submittedName>
        <fullName evidence="2">CDP-glucose 4,6-dehydratase</fullName>
    </submittedName>
</protein>
<dbReference type="NCBIfam" id="TIGR02622">
    <property type="entry name" value="CDP_4_6_dhtase"/>
    <property type="match status" value="1"/>
</dbReference>
<dbReference type="Pfam" id="PF16363">
    <property type="entry name" value="GDP_Man_Dehyd"/>
    <property type="match status" value="1"/>
</dbReference>